<reference evidence="4 5" key="1">
    <citation type="submission" date="2018-09" db="EMBL/GenBank/DDBJ databases">
        <title>Whole genome based analysis of evolution and adaptive divergence in Indian and Brazilian strains of Azospirillum brasilense.</title>
        <authorList>
            <person name="Singh C."/>
            <person name="Tripathi A.K."/>
        </authorList>
    </citation>
    <scope>NUCLEOTIDE SEQUENCE [LARGE SCALE GENOMIC DNA]</scope>
    <source>
        <strain evidence="4 5">MTCC4036</strain>
        <plasmid evidence="4 5">p6</plasmid>
    </source>
</reference>
<evidence type="ECO:0000313" key="4">
    <source>
        <dbReference type="EMBL" id="QCO07401.1"/>
    </source>
</evidence>
<dbReference type="AlphaFoldDB" id="A0A4D8QDR8"/>
<sequence>MPLIVEDGTLPAGANAAVSVAEVDQFAADNPLTEGVAAWLLAASGTKEAGIRTATRYLAGLPFKGAARGRLPFPRTDCAETGGPAIGDSEIPWRYQEAACMLALKALDGPLLEDSDTGIRSVKAGPVSVEFEPGQTLTTSYTEAEALLAPLLRAENTLDVTPIFIASTKPPPSEGTHRMPAPLSFLDALKAPAQGSAAPASASTAAPLTFGKALAQSIEKGHFRHADGKFRVGTPVALADLEDIAADVPDDDAGLLDAVAKFEAGEVPPPIDIAVDPEGNRVLVRGKKRLAAARKTGQATIPVRFTQVKEAFGKAAGSAVQDPPAAPRALQPIDDKTSCPPFPYDQTVFARLRPDQVPRFLGVLTDRERWPLQTVKLDQLLAMQNRVDTGKVMAKVENGGGGHEPIVVMLEPGRLHIADGHHDLAAAWLRGEDERTVRFADLTAVTNVLKAVPSILADNVAAFRKAMESGALSDIYPTVPPIVLHEDGTFTIPQETVAAIIAFAEGNGAGDDAVSKGTATTSPDRFTLSANICKVDDDQRLVFGWFSIVEIDGQPVTDREGDRIAPDELEPAAYGHVLNARVASDTHVLIGVGKLVESCVFTVEKQQAMVASLITMGIPAVMDLHCVGWWGGYYITDDKVWAEIKAGNYVSFSIGGTGTRTPAAG</sequence>
<feature type="domain" description="Putative DnaT-like" evidence="3">
    <location>
        <begin position="1"/>
        <end position="154"/>
    </location>
</feature>
<evidence type="ECO:0000259" key="2">
    <source>
        <dbReference type="Pfam" id="PF14550"/>
    </source>
</evidence>
<dbReference type="Proteomes" id="UP000298596">
    <property type="component" value="Plasmid p6"/>
</dbReference>
<organism evidence="4 5">
    <name type="scientific">Azospirillum brasilense</name>
    <dbReference type="NCBI Taxonomy" id="192"/>
    <lineage>
        <taxon>Bacteria</taxon>
        <taxon>Pseudomonadati</taxon>
        <taxon>Pseudomonadota</taxon>
        <taxon>Alphaproteobacteria</taxon>
        <taxon>Rhodospirillales</taxon>
        <taxon>Azospirillaceae</taxon>
        <taxon>Azospirillum</taxon>
    </lineage>
</organism>
<accession>A0A4D8QDR8</accession>
<geneLocation type="plasmid" evidence="4 5">
    <name>p6</name>
</geneLocation>
<evidence type="ECO:0000259" key="3">
    <source>
        <dbReference type="Pfam" id="PF20557"/>
    </source>
</evidence>
<proteinExistence type="predicted"/>
<dbReference type="Pfam" id="PF14550">
    <property type="entry name" value="Peptidase_S78_2"/>
    <property type="match status" value="1"/>
</dbReference>
<gene>
    <name evidence="4" type="ORF">D3867_36625</name>
</gene>
<name>A0A4D8QDR8_AZOBR</name>
<dbReference type="Pfam" id="PF20557">
    <property type="entry name" value="DnaT_2"/>
    <property type="match status" value="1"/>
</dbReference>
<evidence type="ECO:0000256" key="1">
    <source>
        <dbReference type="SAM" id="MobiDB-lite"/>
    </source>
</evidence>
<dbReference type="InterPro" id="IPR027924">
    <property type="entry name" value="XkdF"/>
</dbReference>
<keyword evidence="4" id="KW-0614">Plasmid</keyword>
<feature type="region of interest" description="Disordered" evidence="1">
    <location>
        <begin position="318"/>
        <end position="337"/>
    </location>
</feature>
<dbReference type="EMBL" id="CP032336">
    <property type="protein sequence ID" value="QCO07401.1"/>
    <property type="molecule type" value="Genomic_DNA"/>
</dbReference>
<evidence type="ECO:0000313" key="5">
    <source>
        <dbReference type="Proteomes" id="UP000298596"/>
    </source>
</evidence>
<dbReference type="InterPro" id="IPR046787">
    <property type="entry name" value="DnaT_2"/>
</dbReference>
<protein>
    <submittedName>
        <fullName evidence="4">Uncharacterized protein</fullName>
    </submittedName>
</protein>
<feature type="domain" description="Phage-like element PBSX protein XkdF" evidence="2">
    <location>
        <begin position="532"/>
        <end position="660"/>
    </location>
</feature>